<gene>
    <name evidence="2" type="ORF">TSPGSL018_12375</name>
</gene>
<dbReference type="AlphaFoldDB" id="A0A061R205"/>
<organism evidence="2">
    <name type="scientific">Tetraselmis sp. GSL018</name>
    <dbReference type="NCBI Taxonomy" id="582737"/>
    <lineage>
        <taxon>Eukaryota</taxon>
        <taxon>Viridiplantae</taxon>
        <taxon>Chlorophyta</taxon>
        <taxon>core chlorophytes</taxon>
        <taxon>Chlorodendrophyceae</taxon>
        <taxon>Chlorodendrales</taxon>
        <taxon>Chlorodendraceae</taxon>
        <taxon>Tetraselmis</taxon>
    </lineage>
</organism>
<accession>A0A061R205</accession>
<feature type="transmembrane region" description="Helical" evidence="1">
    <location>
        <begin position="12"/>
        <end position="32"/>
    </location>
</feature>
<dbReference type="EMBL" id="GBEZ01019631">
    <property type="protein sequence ID" value="JAC66952.1"/>
    <property type="molecule type" value="Transcribed_RNA"/>
</dbReference>
<evidence type="ECO:0000256" key="1">
    <source>
        <dbReference type="SAM" id="Phobius"/>
    </source>
</evidence>
<sequence length="139" mass="15702">AEEVKVDIDMASTFRTLIFHLISWVLLCNFCVPCRTRALEQYGVGDYVVKRTKATNSQDFIRTQSLCDEDQFGRVIRGCERPCAQACQVVNGRCCNTKRCKLSRGFCVDDPKARKLHTRTCVCKCSPCPNSGKADFRPP</sequence>
<keyword evidence="1" id="KW-0472">Membrane</keyword>
<evidence type="ECO:0000313" key="2">
    <source>
        <dbReference type="EMBL" id="JAC66952.1"/>
    </source>
</evidence>
<protein>
    <submittedName>
        <fullName evidence="2">Uncharacterized protein</fullName>
    </submittedName>
</protein>
<reference evidence="2" key="1">
    <citation type="submission" date="2014-05" db="EMBL/GenBank/DDBJ databases">
        <title>The transcriptome of the halophilic microalga Tetraselmis sp. GSL018 isolated from the Great Salt Lake, Utah.</title>
        <authorList>
            <person name="Jinkerson R.E."/>
            <person name="D'Adamo S."/>
            <person name="Posewitz M.C."/>
        </authorList>
    </citation>
    <scope>NUCLEOTIDE SEQUENCE</scope>
    <source>
        <strain evidence="2">GSL018</strain>
    </source>
</reference>
<keyword evidence="1" id="KW-1133">Transmembrane helix</keyword>
<keyword evidence="1" id="KW-0812">Transmembrane</keyword>
<feature type="non-terminal residue" evidence="2">
    <location>
        <position position="1"/>
    </location>
</feature>
<name>A0A061R205_9CHLO</name>
<proteinExistence type="predicted"/>